<dbReference type="EMBL" id="FMAH01000035">
    <property type="protein sequence ID" value="SCB41815.1"/>
    <property type="molecule type" value="Genomic_DNA"/>
</dbReference>
<dbReference type="AlphaFoldDB" id="A0A1C3WPG5"/>
<feature type="region of interest" description="Disordered" evidence="1">
    <location>
        <begin position="521"/>
        <end position="598"/>
    </location>
</feature>
<dbReference type="InterPro" id="IPR027417">
    <property type="entry name" value="P-loop_NTPase"/>
</dbReference>
<dbReference type="PANTHER" id="PTHR34413:SF2">
    <property type="entry name" value="PROPHAGE TAIL FIBER ASSEMBLY PROTEIN HOMOLOG TFAE-RELATED"/>
    <property type="match status" value="1"/>
</dbReference>
<evidence type="ECO:0000259" key="2">
    <source>
        <dbReference type="Pfam" id="PF05876"/>
    </source>
</evidence>
<dbReference type="Pfam" id="PF20454">
    <property type="entry name" value="GpA_nuclease"/>
    <property type="match status" value="1"/>
</dbReference>
<dbReference type="InterPro" id="IPR008866">
    <property type="entry name" value="Phage_lambda_GpA-like"/>
</dbReference>
<organism evidence="4 5">
    <name type="scientific">Rhizobium miluonense</name>
    <dbReference type="NCBI Taxonomy" id="411945"/>
    <lineage>
        <taxon>Bacteria</taxon>
        <taxon>Pseudomonadati</taxon>
        <taxon>Pseudomonadota</taxon>
        <taxon>Alphaproteobacteria</taxon>
        <taxon>Hyphomicrobiales</taxon>
        <taxon>Rhizobiaceae</taxon>
        <taxon>Rhizobium/Agrobacterium group</taxon>
        <taxon>Rhizobium</taxon>
    </lineage>
</organism>
<dbReference type="InterPro" id="IPR051220">
    <property type="entry name" value="TFA_Chaperone"/>
</dbReference>
<proteinExistence type="inferred from homology"/>
<gene>
    <name evidence="4" type="ORF">GA0061102_103524</name>
</gene>
<reference evidence="5" key="1">
    <citation type="submission" date="2016-08" db="EMBL/GenBank/DDBJ databases">
        <authorList>
            <person name="Varghese N."/>
            <person name="Submissions Spin"/>
        </authorList>
    </citation>
    <scope>NUCLEOTIDE SEQUENCE [LARGE SCALE GENOMIC DNA]</scope>
    <source>
        <strain evidence="5">HAMBI 2971</strain>
    </source>
</reference>
<name>A0A1C3WPG5_9HYPH</name>
<dbReference type="InterPro" id="IPR046454">
    <property type="entry name" value="GpA_endonuclease"/>
</dbReference>
<evidence type="ECO:0000313" key="4">
    <source>
        <dbReference type="EMBL" id="SCB41815.1"/>
    </source>
</evidence>
<dbReference type="PANTHER" id="PTHR34413">
    <property type="entry name" value="PROPHAGE TAIL FIBER ASSEMBLY PROTEIN HOMOLOG TFAE-RELATED-RELATED"/>
    <property type="match status" value="1"/>
</dbReference>
<dbReference type="InterPro" id="IPR046453">
    <property type="entry name" value="GpA_ATPase"/>
</dbReference>
<dbReference type="GO" id="GO:0004519">
    <property type="term" value="F:endonuclease activity"/>
    <property type="evidence" value="ECO:0007669"/>
    <property type="project" value="InterPro"/>
</dbReference>
<feature type="domain" description="Terminase large subunit GpA endonuclease" evidence="3">
    <location>
        <begin position="239"/>
        <end position="516"/>
    </location>
</feature>
<dbReference type="HAMAP" id="MF_04144">
    <property type="entry name" value="TERL_LAMBDA"/>
    <property type="match status" value="1"/>
</dbReference>
<evidence type="ECO:0000259" key="3">
    <source>
        <dbReference type="Pfam" id="PF20454"/>
    </source>
</evidence>
<feature type="domain" description="Phage terminase large subunit GpA ATPase" evidence="2">
    <location>
        <begin position="1"/>
        <end position="230"/>
    </location>
</feature>
<dbReference type="SUPFAM" id="SSF57783">
    <property type="entry name" value="Zinc beta-ribbon"/>
    <property type="match status" value="1"/>
</dbReference>
<dbReference type="RefSeq" id="WP_342588042.1">
    <property type="nucleotide sequence ID" value="NZ_FMAH01000035.1"/>
</dbReference>
<dbReference type="GO" id="GO:0016887">
    <property type="term" value="F:ATP hydrolysis activity"/>
    <property type="evidence" value="ECO:0007669"/>
    <property type="project" value="InterPro"/>
</dbReference>
<dbReference type="STRING" id="411945.GA0061102_103524"/>
<evidence type="ECO:0000256" key="1">
    <source>
        <dbReference type="SAM" id="MobiDB-lite"/>
    </source>
</evidence>
<evidence type="ECO:0000313" key="5">
    <source>
        <dbReference type="Proteomes" id="UP000199435"/>
    </source>
</evidence>
<dbReference type="Pfam" id="PF05876">
    <property type="entry name" value="GpA_ATPase"/>
    <property type="match status" value="1"/>
</dbReference>
<keyword evidence="5" id="KW-1185">Reference proteome</keyword>
<accession>A0A1C3WPG5</accession>
<dbReference type="Gene3D" id="3.40.50.300">
    <property type="entry name" value="P-loop containing nucleotide triphosphate hydrolases"/>
    <property type="match status" value="1"/>
</dbReference>
<feature type="compositionally biased region" description="Basic residues" evidence="1">
    <location>
        <begin position="583"/>
        <end position="598"/>
    </location>
</feature>
<sequence>MDAMADPAVTKVVISKGSQVGYTEILNNTIGYYIDQDPSTVLIMQPTLEMAQAWSKDRLAPMVRDTPALTAKVSDSKARDSGNTMLHKSFPGGQVTIVGANSPASLASRPIRIVLADEVDRYPVSAGDEGDPLKLAQKRQLTFWNRKTLVGSTPTIKGESVIDREFQNSDRRRYFIPCPDCGVGQYLKWSQVHWNSHEGHKPETAHYVCEDCGSLWNDAQRWAAIRQGEWRATAEFKGTAGFHIPGLLSPWVKLEEIVTEFLEAKDHPELLKVWTNTVLGETWEERGETVSAGPLLSRIETYDRNSLPDSVRVATAGVDVQGDRLEVQTVVWGAGEEAWVADYLVLHGDPSQQDTWQRLDEYLLTPLMTDAGRSIRTHSVAIDTGGHHAAMVLAFCKSRKARRVWPIKGAPGAKPVWPTRASKTKTNENLFVLGVDTAKDAIYGRLRIPAPAPGYIHFPQAEAVDADYFFQLTAEQAVTRYRDGRPYRVWVCAKGKRNEALDTFVYAYAALKSLRTRLDVVRRPKAEQPPADEPEAQAPPPADEPANDNVPVAATVPTPVPAREPPPRPAPAPAAVPLVAQAPRRRGPVRRISRSSYL</sequence>
<feature type="compositionally biased region" description="Pro residues" evidence="1">
    <location>
        <begin position="558"/>
        <end position="574"/>
    </location>
</feature>
<dbReference type="GO" id="GO:0005524">
    <property type="term" value="F:ATP binding"/>
    <property type="evidence" value="ECO:0007669"/>
    <property type="project" value="InterPro"/>
</dbReference>
<dbReference type="Proteomes" id="UP000199435">
    <property type="component" value="Unassembled WGS sequence"/>
</dbReference>
<protein>
    <submittedName>
        <fullName evidence="4">Phage terminase, large subunit GpA</fullName>
    </submittedName>
</protein>